<evidence type="ECO:0000256" key="2">
    <source>
        <dbReference type="ARBA" id="ARBA00023125"/>
    </source>
</evidence>
<keyword evidence="1" id="KW-0805">Transcription regulation</keyword>
<dbReference type="KEGG" id="ldn:H9L06_09540"/>
<dbReference type="GO" id="GO:0003700">
    <property type="term" value="F:DNA-binding transcription factor activity"/>
    <property type="evidence" value="ECO:0007669"/>
    <property type="project" value="InterPro"/>
</dbReference>
<dbReference type="InterPro" id="IPR036390">
    <property type="entry name" value="WH_DNA-bd_sf"/>
</dbReference>
<dbReference type="RefSeq" id="WP_187554953.1">
    <property type="nucleotide sequence ID" value="NZ_CP060716.1"/>
</dbReference>
<keyword evidence="6" id="KW-1185">Reference proteome</keyword>
<evidence type="ECO:0000259" key="4">
    <source>
        <dbReference type="PROSITE" id="PS50995"/>
    </source>
</evidence>
<gene>
    <name evidence="5" type="ORF">H9L06_09540</name>
</gene>
<evidence type="ECO:0000256" key="1">
    <source>
        <dbReference type="ARBA" id="ARBA00023015"/>
    </source>
</evidence>
<keyword evidence="2" id="KW-0238">DNA-binding</keyword>
<evidence type="ECO:0000313" key="6">
    <source>
        <dbReference type="Proteomes" id="UP000515934"/>
    </source>
</evidence>
<dbReference type="GO" id="GO:0003677">
    <property type="term" value="F:DNA binding"/>
    <property type="evidence" value="ECO:0007669"/>
    <property type="project" value="UniProtKB-KW"/>
</dbReference>
<dbReference type="Gene3D" id="1.10.10.10">
    <property type="entry name" value="Winged helix-like DNA-binding domain superfamily/Winged helix DNA-binding domain"/>
    <property type="match status" value="1"/>
</dbReference>
<name>A0A7G9S3Q8_9MICO</name>
<dbReference type="PANTHER" id="PTHR42756">
    <property type="entry name" value="TRANSCRIPTIONAL REGULATOR, MARR"/>
    <property type="match status" value="1"/>
</dbReference>
<dbReference type="EMBL" id="CP060716">
    <property type="protein sequence ID" value="QNN62483.1"/>
    <property type="molecule type" value="Genomic_DNA"/>
</dbReference>
<reference evidence="5 6" key="1">
    <citation type="submission" date="2020-08" db="EMBL/GenBank/DDBJ databases">
        <title>Genome sequence of Leucobacter denitrificans KACC 14055T.</title>
        <authorList>
            <person name="Hyun D.-W."/>
            <person name="Bae J.-W."/>
        </authorList>
    </citation>
    <scope>NUCLEOTIDE SEQUENCE [LARGE SCALE GENOMIC DNA]</scope>
    <source>
        <strain evidence="5 6">KACC 14055</strain>
    </source>
</reference>
<dbReference type="PANTHER" id="PTHR42756:SF1">
    <property type="entry name" value="TRANSCRIPTIONAL REPRESSOR OF EMRAB OPERON"/>
    <property type="match status" value="1"/>
</dbReference>
<dbReference type="SUPFAM" id="SSF46785">
    <property type="entry name" value="Winged helix' DNA-binding domain"/>
    <property type="match status" value="1"/>
</dbReference>
<evidence type="ECO:0000313" key="5">
    <source>
        <dbReference type="EMBL" id="QNN62483.1"/>
    </source>
</evidence>
<sequence length="155" mass="17318">MRSTILDRLLAISSLLHEDTQRSFAGTTLTEPRVHLLWVLLHSGPSPQRVLAEALGSTPRNISALVDGLEATGYVYRAPNPGDRRAVLVTLTDEASRMMSRMREDHARLSELLLQAVDPQDRGVFERGIDAVLARLNALVSGEEVTYRDIEWEEK</sequence>
<dbReference type="Pfam" id="PF01047">
    <property type="entry name" value="MarR"/>
    <property type="match status" value="1"/>
</dbReference>
<protein>
    <submittedName>
        <fullName evidence="5">MarR family transcriptional regulator</fullName>
    </submittedName>
</protein>
<dbReference type="InterPro" id="IPR036388">
    <property type="entry name" value="WH-like_DNA-bd_sf"/>
</dbReference>
<dbReference type="InterPro" id="IPR023187">
    <property type="entry name" value="Tscrpt_reg_MarR-type_CS"/>
</dbReference>
<dbReference type="Proteomes" id="UP000515934">
    <property type="component" value="Chromosome"/>
</dbReference>
<dbReference type="SMART" id="SM00347">
    <property type="entry name" value="HTH_MARR"/>
    <property type="match status" value="1"/>
</dbReference>
<evidence type="ECO:0000256" key="3">
    <source>
        <dbReference type="ARBA" id="ARBA00023163"/>
    </source>
</evidence>
<proteinExistence type="predicted"/>
<dbReference type="PROSITE" id="PS01117">
    <property type="entry name" value="HTH_MARR_1"/>
    <property type="match status" value="1"/>
</dbReference>
<feature type="domain" description="HTH marR-type" evidence="4">
    <location>
        <begin position="2"/>
        <end position="134"/>
    </location>
</feature>
<organism evidence="5 6">
    <name type="scientific">Leucobacter denitrificans</name>
    <dbReference type="NCBI Taxonomy" id="683042"/>
    <lineage>
        <taxon>Bacteria</taxon>
        <taxon>Bacillati</taxon>
        <taxon>Actinomycetota</taxon>
        <taxon>Actinomycetes</taxon>
        <taxon>Micrococcales</taxon>
        <taxon>Microbacteriaceae</taxon>
        <taxon>Leucobacter</taxon>
    </lineage>
</organism>
<dbReference type="InterPro" id="IPR000835">
    <property type="entry name" value="HTH_MarR-typ"/>
</dbReference>
<dbReference type="PROSITE" id="PS50995">
    <property type="entry name" value="HTH_MARR_2"/>
    <property type="match status" value="1"/>
</dbReference>
<keyword evidence="3" id="KW-0804">Transcription</keyword>
<dbReference type="AlphaFoldDB" id="A0A7G9S3Q8"/>
<accession>A0A7G9S3Q8</accession>